<dbReference type="PANTHER" id="PTHR48471">
    <property type="entry name" value="DDE TNP4 DOMAIN-CONTAINING PROTEIN"/>
    <property type="match status" value="1"/>
</dbReference>
<protein>
    <recommendedName>
        <fullName evidence="3">DDE Tnp4 domain-containing protein</fullName>
    </recommendedName>
</protein>
<feature type="domain" description="DDE Tnp4" evidence="3">
    <location>
        <begin position="10"/>
        <end position="142"/>
    </location>
</feature>
<evidence type="ECO:0000313" key="5">
    <source>
        <dbReference type="Proteomes" id="UP000008783"/>
    </source>
</evidence>
<evidence type="ECO:0000259" key="3">
    <source>
        <dbReference type="Pfam" id="PF13359"/>
    </source>
</evidence>
<dbReference type="RefSeq" id="XP_003323211.2">
    <property type="nucleotide sequence ID" value="XM_003323163.2"/>
</dbReference>
<gene>
    <name evidence="4" type="ORF">PGTG_04748</name>
</gene>
<dbReference type="KEGG" id="pgr:PGTG_04748"/>
<dbReference type="GO" id="GO:0046872">
    <property type="term" value="F:metal ion binding"/>
    <property type="evidence" value="ECO:0007669"/>
    <property type="project" value="UniProtKB-KW"/>
</dbReference>
<sequence length="145" mass="16512">MVLNLDLSVQNAYYNGWTCWHYCSFILAFALDGTIMHAILNTPGSWHDSTIAEPLYKQLLSHTPPDYQVISDTAFPRKSARLQKRILAPIKQGDRLPTDSQEFARLQLLNKQLVSARQAAEWGMRLIQGSFARLKLPLPASNHEY</sequence>
<dbReference type="eggNOG" id="ENOG502QQR9">
    <property type="taxonomic scope" value="Eukaryota"/>
</dbReference>
<dbReference type="GeneID" id="10536812"/>
<reference evidence="5" key="2">
    <citation type="journal article" date="2011" name="Proc. Natl. Acad. Sci. U.S.A.">
        <title>Obligate biotrophy features unraveled by the genomic analysis of rust fungi.</title>
        <authorList>
            <person name="Duplessis S."/>
            <person name="Cuomo C.A."/>
            <person name="Lin Y.-C."/>
            <person name="Aerts A."/>
            <person name="Tisserant E."/>
            <person name="Veneault-Fourrey C."/>
            <person name="Joly D.L."/>
            <person name="Hacquard S."/>
            <person name="Amselem J."/>
            <person name="Cantarel B.L."/>
            <person name="Chiu R."/>
            <person name="Coutinho P.M."/>
            <person name="Feau N."/>
            <person name="Field M."/>
            <person name="Frey P."/>
            <person name="Gelhaye E."/>
            <person name="Goldberg J."/>
            <person name="Grabherr M.G."/>
            <person name="Kodira C.D."/>
            <person name="Kohler A."/>
            <person name="Kuees U."/>
            <person name="Lindquist E.A."/>
            <person name="Lucas S.M."/>
            <person name="Mago R."/>
            <person name="Mauceli E."/>
            <person name="Morin E."/>
            <person name="Murat C."/>
            <person name="Pangilinan J.L."/>
            <person name="Park R."/>
            <person name="Pearson M."/>
            <person name="Quesneville H."/>
            <person name="Rouhier N."/>
            <person name="Sakthikumar S."/>
            <person name="Salamov A.A."/>
            <person name="Schmutz J."/>
            <person name="Selles B."/>
            <person name="Shapiro H."/>
            <person name="Tanguay P."/>
            <person name="Tuskan G.A."/>
            <person name="Henrissat B."/>
            <person name="Van de Peer Y."/>
            <person name="Rouze P."/>
            <person name="Ellis J.G."/>
            <person name="Dodds P.N."/>
            <person name="Schein J.E."/>
            <person name="Zhong S."/>
            <person name="Hamelin R.C."/>
            <person name="Grigoriev I.V."/>
            <person name="Szabo L.J."/>
            <person name="Martin F."/>
        </authorList>
    </citation>
    <scope>NUCLEOTIDE SEQUENCE [LARGE SCALE GENOMIC DNA]</scope>
    <source>
        <strain evidence="5">CRL 75-36-700-3 / race SCCL</strain>
    </source>
</reference>
<evidence type="ECO:0000313" key="4">
    <source>
        <dbReference type="EMBL" id="EFP78792.2"/>
    </source>
</evidence>
<dbReference type="Pfam" id="PF13359">
    <property type="entry name" value="DDE_Tnp_4"/>
    <property type="match status" value="1"/>
</dbReference>
<dbReference type="VEuPathDB" id="FungiDB:PGTG_04748"/>
<keyword evidence="2" id="KW-0479">Metal-binding</keyword>
<evidence type="ECO:0000256" key="2">
    <source>
        <dbReference type="ARBA" id="ARBA00022723"/>
    </source>
</evidence>
<evidence type="ECO:0000256" key="1">
    <source>
        <dbReference type="ARBA" id="ARBA00001968"/>
    </source>
</evidence>
<dbReference type="OrthoDB" id="78198at2759"/>
<dbReference type="PANTHER" id="PTHR48471:SF1">
    <property type="entry name" value="DDE TNP4 DOMAIN-CONTAINING PROTEIN"/>
    <property type="match status" value="1"/>
</dbReference>
<reference key="1">
    <citation type="submission" date="2007-01" db="EMBL/GenBank/DDBJ databases">
        <title>The Genome Sequence of Puccinia graminis f. sp. tritici Strain CRL 75-36-700-3.</title>
        <authorList>
            <consortium name="The Broad Institute Genome Sequencing Platform"/>
            <person name="Birren B."/>
            <person name="Lander E."/>
            <person name="Galagan J."/>
            <person name="Nusbaum C."/>
            <person name="Devon K."/>
            <person name="Cuomo C."/>
            <person name="Jaffe D."/>
            <person name="Butler J."/>
            <person name="Alvarez P."/>
            <person name="Gnerre S."/>
            <person name="Grabherr M."/>
            <person name="Mauceli E."/>
            <person name="Brockman W."/>
            <person name="Young S."/>
            <person name="LaButti K."/>
            <person name="Sykes S."/>
            <person name="DeCaprio D."/>
            <person name="Crawford M."/>
            <person name="Koehrsen M."/>
            <person name="Engels R."/>
            <person name="Montgomery P."/>
            <person name="Pearson M."/>
            <person name="Howarth C."/>
            <person name="Larson L."/>
            <person name="White J."/>
            <person name="Zeng Q."/>
            <person name="Kodira C."/>
            <person name="Yandava C."/>
            <person name="Alvarado L."/>
            <person name="O'Leary S."/>
            <person name="Szabo L."/>
            <person name="Dean R."/>
            <person name="Schein J."/>
        </authorList>
    </citation>
    <scope>NUCLEOTIDE SEQUENCE</scope>
    <source>
        <strain>CRL 75-36-700-3</strain>
    </source>
</reference>
<accession>E3K3Z0</accession>
<comment type="cofactor">
    <cofactor evidence="1">
        <name>a divalent metal cation</name>
        <dbReference type="ChEBI" id="CHEBI:60240"/>
    </cofactor>
</comment>
<dbReference type="InterPro" id="IPR027806">
    <property type="entry name" value="HARBI1_dom"/>
</dbReference>
<proteinExistence type="predicted"/>
<dbReference type="HOGENOM" id="CLU_048932_4_0_1"/>
<name>E3K3Z0_PUCGT</name>
<keyword evidence="5" id="KW-1185">Reference proteome</keyword>
<dbReference type="AlphaFoldDB" id="E3K3Z0"/>
<dbReference type="EMBL" id="DS178271">
    <property type="protein sequence ID" value="EFP78792.2"/>
    <property type="molecule type" value="Genomic_DNA"/>
</dbReference>
<dbReference type="InParanoid" id="E3K3Z0"/>
<organism evidence="4 5">
    <name type="scientific">Puccinia graminis f. sp. tritici (strain CRL 75-36-700-3 / race SCCL)</name>
    <name type="common">Black stem rust fungus</name>
    <dbReference type="NCBI Taxonomy" id="418459"/>
    <lineage>
        <taxon>Eukaryota</taxon>
        <taxon>Fungi</taxon>
        <taxon>Dikarya</taxon>
        <taxon>Basidiomycota</taxon>
        <taxon>Pucciniomycotina</taxon>
        <taxon>Pucciniomycetes</taxon>
        <taxon>Pucciniales</taxon>
        <taxon>Pucciniaceae</taxon>
        <taxon>Puccinia</taxon>
    </lineage>
</organism>
<dbReference type="Proteomes" id="UP000008783">
    <property type="component" value="Unassembled WGS sequence"/>
</dbReference>